<dbReference type="InterPro" id="IPR050103">
    <property type="entry name" value="Class-III_PLP-dep_AT"/>
</dbReference>
<proteinExistence type="inferred from homology"/>
<dbReference type="Gene3D" id="3.40.640.10">
    <property type="entry name" value="Type I PLP-dependent aspartate aminotransferase-like (Major domain)"/>
    <property type="match status" value="1"/>
</dbReference>
<evidence type="ECO:0000256" key="4">
    <source>
        <dbReference type="ARBA" id="ARBA00022898"/>
    </source>
</evidence>
<dbReference type="SUPFAM" id="SSF53383">
    <property type="entry name" value="PLP-dependent transferases"/>
    <property type="match status" value="1"/>
</dbReference>
<protein>
    <submittedName>
        <fullName evidence="6">Aspartate aminotransferase family protein</fullName>
    </submittedName>
</protein>
<keyword evidence="3" id="KW-0808">Transferase</keyword>
<evidence type="ECO:0000256" key="2">
    <source>
        <dbReference type="ARBA" id="ARBA00022576"/>
    </source>
</evidence>
<dbReference type="RefSeq" id="WP_242330349.1">
    <property type="nucleotide sequence ID" value="NZ_CP071872.1"/>
</dbReference>
<dbReference type="Gene3D" id="3.90.1150.10">
    <property type="entry name" value="Aspartate Aminotransferase, domain 1"/>
    <property type="match status" value="1"/>
</dbReference>
<evidence type="ECO:0000256" key="5">
    <source>
        <dbReference type="RuleBase" id="RU003560"/>
    </source>
</evidence>
<comment type="cofactor">
    <cofactor evidence="1">
        <name>pyridoxal 5'-phosphate</name>
        <dbReference type="ChEBI" id="CHEBI:597326"/>
    </cofactor>
</comment>
<organism evidence="6 7">
    <name type="scientific">Streptomyces formicae</name>
    <dbReference type="NCBI Taxonomy" id="1616117"/>
    <lineage>
        <taxon>Bacteria</taxon>
        <taxon>Bacillati</taxon>
        <taxon>Actinomycetota</taxon>
        <taxon>Actinomycetes</taxon>
        <taxon>Kitasatosporales</taxon>
        <taxon>Streptomycetaceae</taxon>
        <taxon>Streptomyces</taxon>
    </lineage>
</organism>
<evidence type="ECO:0000313" key="7">
    <source>
        <dbReference type="Proteomes" id="UP000828924"/>
    </source>
</evidence>
<evidence type="ECO:0000256" key="1">
    <source>
        <dbReference type="ARBA" id="ARBA00001933"/>
    </source>
</evidence>
<sequence length="406" mass="42154">MTTGFIDRYGAAFGRSQAMLLRMAGLLGGEYRADGAWITDNTGRNWLDFGSFGVHLLGHRHPALVKAAIDQLGRMGLSGKVLGNTAATACAEALIAATPPSLDRVTFANTGSEAVEMAMKMAALATGREEFIALRGSYHGKTVGALHLSDTMAGRSPLRLAAPVHFLSPRDEAGARALLDTGRIAAVIAEPVQGEGGIRPVAQDFLAFLRAETTRTGTLLTLDEIQTGLGRCGRLWRSATDIAPDLLLTGKVLGGGLVPLAAVVHASAQIGGSSSAPAVLASSFAGGALAGAVGQAVVELVGAEPFLAGVRRTGELTRERLRELFADEPRVTEIRGEGLMIGLQAATPAVAGRILVEAAKRGVLLSFCLSDRSVLRVYPPAVVGEQELADGLNRIAEAVAVTPPDL</sequence>
<dbReference type="PIRSF" id="PIRSF000521">
    <property type="entry name" value="Transaminase_4ab_Lys_Orn"/>
    <property type="match status" value="1"/>
</dbReference>
<dbReference type="PANTHER" id="PTHR11986">
    <property type="entry name" value="AMINOTRANSFERASE CLASS III"/>
    <property type="match status" value="1"/>
</dbReference>
<dbReference type="GO" id="GO:0008483">
    <property type="term" value="F:transaminase activity"/>
    <property type="evidence" value="ECO:0007669"/>
    <property type="project" value="UniProtKB-KW"/>
</dbReference>
<dbReference type="PANTHER" id="PTHR11986:SF79">
    <property type="entry name" value="ACETYLORNITHINE AMINOTRANSFERASE, MITOCHONDRIAL"/>
    <property type="match status" value="1"/>
</dbReference>
<dbReference type="Pfam" id="PF00202">
    <property type="entry name" value="Aminotran_3"/>
    <property type="match status" value="1"/>
</dbReference>
<dbReference type="InterPro" id="IPR015424">
    <property type="entry name" value="PyrdxlP-dep_Trfase"/>
</dbReference>
<keyword evidence="7" id="KW-1185">Reference proteome</keyword>
<keyword evidence="4 5" id="KW-0663">Pyridoxal phosphate</keyword>
<keyword evidence="2 6" id="KW-0032">Aminotransferase</keyword>
<dbReference type="InterPro" id="IPR015422">
    <property type="entry name" value="PyrdxlP-dep_Trfase_small"/>
</dbReference>
<comment type="similarity">
    <text evidence="5">Belongs to the class-III pyridoxal-phosphate-dependent aminotransferase family.</text>
</comment>
<evidence type="ECO:0000313" key="6">
    <source>
        <dbReference type="EMBL" id="UNM11772.1"/>
    </source>
</evidence>
<dbReference type="EMBL" id="CP071872">
    <property type="protein sequence ID" value="UNM11772.1"/>
    <property type="molecule type" value="Genomic_DNA"/>
</dbReference>
<reference evidence="6 7" key="1">
    <citation type="submission" date="2021-03" db="EMBL/GenBank/DDBJ databases">
        <title>Complete genome of Streptomyces formicae strain 1H-GS9 (DSM 100524).</title>
        <authorList>
            <person name="Atanasov K.E."/>
            <person name="Altabella T."/>
            <person name="Ferrer A."/>
        </authorList>
    </citation>
    <scope>NUCLEOTIDE SEQUENCE [LARGE SCALE GENOMIC DNA]</scope>
    <source>
        <strain evidence="6 7">1H-GS9</strain>
    </source>
</reference>
<gene>
    <name evidence="6" type="ORF">J4032_09640</name>
</gene>
<dbReference type="InterPro" id="IPR005814">
    <property type="entry name" value="Aminotrans_3"/>
</dbReference>
<dbReference type="Proteomes" id="UP000828924">
    <property type="component" value="Chromosome"/>
</dbReference>
<accession>A0ABY3WLW4</accession>
<dbReference type="InterPro" id="IPR015421">
    <property type="entry name" value="PyrdxlP-dep_Trfase_major"/>
</dbReference>
<name>A0ABY3WLW4_9ACTN</name>
<evidence type="ECO:0000256" key="3">
    <source>
        <dbReference type="ARBA" id="ARBA00022679"/>
    </source>
</evidence>